<sequence length="219" mass="25650">MSSAPPVILIIFFFGPWLISSESNLMQIRNMNGTITFRETPFIVEKYCLVFPPTYCKGYPMPDGDRSDLDIFREQFCPKLKMFTCVEEFARRCTPTFKKYQDYITMFVVKGSRYKSKDLCTRGPYKKVHLDHAECLRFAKSVYEDMCPINDEQFLNDLALGNYNFDKYLYCVQQIVLALCGEETESFLLDYLLAMNSTFGYNQVVPEFVPPYKYTKYVP</sequence>
<dbReference type="EMBL" id="GGMS01002848">
    <property type="protein sequence ID" value="MBY72051.1"/>
    <property type="molecule type" value="Transcribed_RNA"/>
</dbReference>
<dbReference type="OrthoDB" id="10051804at2759"/>
<protein>
    <submittedName>
        <fullName evidence="4">Uncharacterized protein LOC112691434</fullName>
    </submittedName>
</protein>
<feature type="chain" id="PRO_5044579003" evidence="1">
    <location>
        <begin position="22"/>
        <end position="219"/>
    </location>
</feature>
<proteinExistence type="predicted"/>
<dbReference type="GeneID" id="112691434"/>
<feature type="signal peptide" evidence="1">
    <location>
        <begin position="1"/>
        <end position="21"/>
    </location>
</feature>
<accession>A0A2S2Q340</accession>
<evidence type="ECO:0000256" key="1">
    <source>
        <dbReference type="SAM" id="SignalP"/>
    </source>
</evidence>
<evidence type="ECO:0000313" key="2">
    <source>
        <dbReference type="EMBL" id="MBY72051.1"/>
    </source>
</evidence>
<dbReference type="Proteomes" id="UP000694846">
    <property type="component" value="Unplaced"/>
</dbReference>
<name>A0A2S2Q340_9HEMI</name>
<reference evidence="2" key="1">
    <citation type="submission" date="2018-04" db="EMBL/GenBank/DDBJ databases">
        <title>Transcriptome assembly of Sipha flava.</title>
        <authorList>
            <person name="Scully E.D."/>
            <person name="Geib S.M."/>
            <person name="Palmer N.A."/>
            <person name="Koch K."/>
            <person name="Bradshaw J."/>
            <person name="Heng-Moss T."/>
            <person name="Sarath G."/>
        </authorList>
    </citation>
    <scope>NUCLEOTIDE SEQUENCE</scope>
</reference>
<reference evidence="4" key="2">
    <citation type="submission" date="2025-04" db="UniProtKB">
        <authorList>
            <consortium name="RefSeq"/>
        </authorList>
    </citation>
    <scope>IDENTIFICATION</scope>
    <source>
        <tissue evidence="4">Whole body</tissue>
    </source>
</reference>
<evidence type="ECO:0000313" key="3">
    <source>
        <dbReference type="Proteomes" id="UP000694846"/>
    </source>
</evidence>
<gene>
    <name evidence="4" type="primary">LOC112691434</name>
    <name evidence="2" type="ORF">g.65734</name>
</gene>
<evidence type="ECO:0000313" key="4">
    <source>
        <dbReference type="RefSeq" id="XP_025421466.1"/>
    </source>
</evidence>
<keyword evidence="3" id="KW-1185">Reference proteome</keyword>
<keyword evidence="1" id="KW-0732">Signal</keyword>
<organism evidence="2">
    <name type="scientific">Sipha flava</name>
    <name type="common">yellow sugarcane aphid</name>
    <dbReference type="NCBI Taxonomy" id="143950"/>
    <lineage>
        <taxon>Eukaryota</taxon>
        <taxon>Metazoa</taxon>
        <taxon>Ecdysozoa</taxon>
        <taxon>Arthropoda</taxon>
        <taxon>Hexapoda</taxon>
        <taxon>Insecta</taxon>
        <taxon>Pterygota</taxon>
        <taxon>Neoptera</taxon>
        <taxon>Paraneoptera</taxon>
        <taxon>Hemiptera</taxon>
        <taxon>Sternorrhyncha</taxon>
        <taxon>Aphidomorpha</taxon>
        <taxon>Aphidoidea</taxon>
        <taxon>Aphididae</taxon>
        <taxon>Sipha</taxon>
    </lineage>
</organism>
<dbReference type="AlphaFoldDB" id="A0A2S2Q340"/>
<dbReference type="RefSeq" id="XP_025421466.1">
    <property type="nucleotide sequence ID" value="XM_025565681.1"/>
</dbReference>